<dbReference type="InterPro" id="IPR005790">
    <property type="entry name" value="DNA_polIII_delta"/>
</dbReference>
<keyword evidence="3" id="KW-0808">Transferase</keyword>
<dbReference type="SUPFAM" id="SSF52540">
    <property type="entry name" value="P-loop containing nucleoside triphosphate hydrolases"/>
    <property type="match status" value="1"/>
</dbReference>
<dbReference type="InterPro" id="IPR048466">
    <property type="entry name" value="DNA_pol3_delta-like_C"/>
</dbReference>
<evidence type="ECO:0000256" key="3">
    <source>
        <dbReference type="ARBA" id="ARBA00022679"/>
    </source>
</evidence>
<dbReference type="NCBIfam" id="TIGR01128">
    <property type="entry name" value="holA"/>
    <property type="match status" value="1"/>
</dbReference>
<feature type="domain" description="DNA polymerase III delta subunit-like C-terminal" evidence="10">
    <location>
        <begin position="217"/>
        <end position="337"/>
    </location>
</feature>
<dbReference type="STRING" id="930129.SAMN05216352_11335"/>
<dbReference type="InterPro" id="IPR008921">
    <property type="entry name" value="DNA_pol3_clamp-load_cplx_C"/>
</dbReference>
<dbReference type="EC" id="2.7.7.7" evidence="1"/>
<evidence type="ECO:0000256" key="4">
    <source>
        <dbReference type="ARBA" id="ARBA00022695"/>
    </source>
</evidence>
<reference evidence="11 12" key="1">
    <citation type="submission" date="2016-10" db="EMBL/GenBank/DDBJ databases">
        <authorList>
            <person name="de Groot N.N."/>
        </authorList>
    </citation>
    <scope>NUCLEOTIDE SEQUENCE [LARGE SCALE GENOMIC DNA]</scope>
    <source>
        <strain evidence="12">P4B,CCM 7963,CECT 7998,DSM 25260,IBRC-M 10614,KCTC 13821</strain>
    </source>
</reference>
<dbReference type="InterPro" id="IPR010372">
    <property type="entry name" value="DNA_pol3_delta_N"/>
</dbReference>
<evidence type="ECO:0000256" key="5">
    <source>
        <dbReference type="ARBA" id="ARBA00022705"/>
    </source>
</evidence>
<evidence type="ECO:0000256" key="8">
    <source>
        <dbReference type="ARBA" id="ARBA00049244"/>
    </source>
</evidence>
<dbReference type="Gene3D" id="1.20.272.10">
    <property type="match status" value="1"/>
</dbReference>
<proteinExistence type="inferred from homology"/>
<evidence type="ECO:0000259" key="9">
    <source>
        <dbReference type="Pfam" id="PF06144"/>
    </source>
</evidence>
<dbReference type="SUPFAM" id="SSF48019">
    <property type="entry name" value="post-AAA+ oligomerization domain-like"/>
    <property type="match status" value="1"/>
</dbReference>
<evidence type="ECO:0000259" key="10">
    <source>
        <dbReference type="Pfam" id="PF21694"/>
    </source>
</evidence>
<dbReference type="Proteomes" id="UP000199017">
    <property type="component" value="Unassembled WGS sequence"/>
</dbReference>
<evidence type="ECO:0000313" key="11">
    <source>
        <dbReference type="EMBL" id="SDI85087.1"/>
    </source>
</evidence>
<organism evidence="11 12">
    <name type="scientific">Alteribacillus bidgolensis</name>
    <dbReference type="NCBI Taxonomy" id="930129"/>
    <lineage>
        <taxon>Bacteria</taxon>
        <taxon>Bacillati</taxon>
        <taxon>Bacillota</taxon>
        <taxon>Bacilli</taxon>
        <taxon>Bacillales</taxon>
        <taxon>Bacillaceae</taxon>
        <taxon>Alteribacillus</taxon>
    </lineage>
</organism>
<dbReference type="GO" id="GO:0009360">
    <property type="term" value="C:DNA polymerase III complex"/>
    <property type="evidence" value="ECO:0007669"/>
    <property type="project" value="InterPro"/>
</dbReference>
<dbReference type="PANTHER" id="PTHR34388:SF1">
    <property type="entry name" value="DNA POLYMERASE III SUBUNIT DELTA"/>
    <property type="match status" value="1"/>
</dbReference>
<name>A0A1G8NXV3_9BACI</name>
<dbReference type="OrthoDB" id="9775929at2"/>
<keyword evidence="5" id="KW-0235">DNA replication</keyword>
<dbReference type="GO" id="GO:0006261">
    <property type="term" value="P:DNA-templated DNA replication"/>
    <property type="evidence" value="ECO:0007669"/>
    <property type="project" value="TreeGrafter"/>
</dbReference>
<feature type="domain" description="DNA polymerase III delta N-terminal" evidence="9">
    <location>
        <begin position="19"/>
        <end position="144"/>
    </location>
</feature>
<comment type="similarity">
    <text evidence="7">Belongs to the DNA polymerase HolA subunit family.</text>
</comment>
<protein>
    <recommendedName>
        <fullName evidence="2">DNA polymerase III subunit delta</fullName>
        <ecNumber evidence="1">2.7.7.7</ecNumber>
    </recommendedName>
</protein>
<evidence type="ECO:0000256" key="2">
    <source>
        <dbReference type="ARBA" id="ARBA00017703"/>
    </source>
</evidence>
<evidence type="ECO:0000256" key="7">
    <source>
        <dbReference type="ARBA" id="ARBA00034754"/>
    </source>
</evidence>
<dbReference type="GO" id="GO:0003887">
    <property type="term" value="F:DNA-directed DNA polymerase activity"/>
    <property type="evidence" value="ECO:0007669"/>
    <property type="project" value="UniProtKB-KW"/>
</dbReference>
<dbReference type="Gene3D" id="1.10.8.60">
    <property type="match status" value="1"/>
</dbReference>
<evidence type="ECO:0000256" key="1">
    <source>
        <dbReference type="ARBA" id="ARBA00012417"/>
    </source>
</evidence>
<dbReference type="EMBL" id="FNDU01000013">
    <property type="protein sequence ID" value="SDI85087.1"/>
    <property type="molecule type" value="Genomic_DNA"/>
</dbReference>
<keyword evidence="6" id="KW-0239">DNA-directed DNA polymerase</keyword>
<dbReference type="Pfam" id="PF06144">
    <property type="entry name" value="DNA_pol3_delta"/>
    <property type="match status" value="1"/>
</dbReference>
<dbReference type="Pfam" id="PF21694">
    <property type="entry name" value="DNA_pol3_delta_C"/>
    <property type="match status" value="1"/>
</dbReference>
<dbReference type="GO" id="GO:0003677">
    <property type="term" value="F:DNA binding"/>
    <property type="evidence" value="ECO:0007669"/>
    <property type="project" value="InterPro"/>
</dbReference>
<gene>
    <name evidence="11" type="ORF">SAMN05216352_11335</name>
</gene>
<dbReference type="Gene3D" id="3.40.50.300">
    <property type="entry name" value="P-loop containing nucleotide triphosphate hydrolases"/>
    <property type="match status" value="1"/>
</dbReference>
<evidence type="ECO:0000313" key="12">
    <source>
        <dbReference type="Proteomes" id="UP000199017"/>
    </source>
</evidence>
<evidence type="ECO:0000256" key="6">
    <source>
        <dbReference type="ARBA" id="ARBA00022932"/>
    </source>
</evidence>
<dbReference type="InterPro" id="IPR027417">
    <property type="entry name" value="P-loop_NTPase"/>
</dbReference>
<accession>A0A1G8NXV3</accession>
<keyword evidence="12" id="KW-1185">Reference proteome</keyword>
<dbReference type="AlphaFoldDB" id="A0A1G8NXV3"/>
<sequence>MDYMQLSKDIEQQGVKPVYLLYGKEDFFIKDITEKIVSSILTEEERDFNYSIYDMKEVPVEAAVEEGETLPFFGEKRVILLRNCYFLTGVKDKEKIEHHLPTFEKYLDNPPNETIMIVSVSYEKLDERKKIVKKLKKQGMVLDAAPYDEAKMFQWIDTYTRDNQLYLTRDAKELLVQLAGKEMMMLASEMDKLSLYVTESNEITVDIVEKLVARTLEDNVFELVDHVVQGRSEKALRIYFDLLKQNEEPIKILMLLARQFRMILQVKQLKQRGYSRQKMASQLKVHPFAVKVAEGQIKNFDDIAIKNILKELAEADYEMKTGKMDKSLRVELGIVKIAGFHNKL</sequence>
<keyword evidence="4" id="KW-0548">Nucleotidyltransferase</keyword>
<comment type="catalytic activity">
    <reaction evidence="8">
        <text>DNA(n) + a 2'-deoxyribonucleoside 5'-triphosphate = DNA(n+1) + diphosphate</text>
        <dbReference type="Rhea" id="RHEA:22508"/>
        <dbReference type="Rhea" id="RHEA-COMP:17339"/>
        <dbReference type="Rhea" id="RHEA-COMP:17340"/>
        <dbReference type="ChEBI" id="CHEBI:33019"/>
        <dbReference type="ChEBI" id="CHEBI:61560"/>
        <dbReference type="ChEBI" id="CHEBI:173112"/>
        <dbReference type="EC" id="2.7.7.7"/>
    </reaction>
</comment>
<dbReference type="PANTHER" id="PTHR34388">
    <property type="entry name" value="DNA POLYMERASE III SUBUNIT DELTA"/>
    <property type="match status" value="1"/>
</dbReference>
<dbReference type="RefSeq" id="WP_091587137.1">
    <property type="nucleotide sequence ID" value="NZ_FNDU01000013.1"/>
</dbReference>